<feature type="repeat" description="TPR" evidence="3">
    <location>
        <begin position="310"/>
        <end position="343"/>
    </location>
</feature>
<dbReference type="Gene3D" id="1.25.40.10">
    <property type="entry name" value="Tetratricopeptide repeat domain"/>
    <property type="match status" value="4"/>
</dbReference>
<evidence type="ECO:0000256" key="4">
    <source>
        <dbReference type="SAM" id="Coils"/>
    </source>
</evidence>
<dbReference type="SUPFAM" id="SSF48452">
    <property type="entry name" value="TPR-like"/>
    <property type="match status" value="1"/>
</dbReference>
<keyword evidence="2 3" id="KW-0802">TPR repeat</keyword>
<dbReference type="EMBL" id="JAUSWN010000033">
    <property type="protein sequence ID" value="MDQ0480894.1"/>
    <property type="molecule type" value="Genomic_DNA"/>
</dbReference>
<dbReference type="Pfam" id="PF00515">
    <property type="entry name" value="TPR_1"/>
    <property type="match status" value="1"/>
</dbReference>
<organism evidence="5 6">
    <name type="scientific">Hathewaya limosa</name>
    <name type="common">Clostridium limosum</name>
    <dbReference type="NCBI Taxonomy" id="1536"/>
    <lineage>
        <taxon>Bacteria</taxon>
        <taxon>Bacillati</taxon>
        <taxon>Bacillota</taxon>
        <taxon>Clostridia</taxon>
        <taxon>Eubacteriales</taxon>
        <taxon>Clostridiaceae</taxon>
        <taxon>Hathewaya</taxon>
    </lineage>
</organism>
<keyword evidence="1" id="KW-0677">Repeat</keyword>
<dbReference type="InterPro" id="IPR019734">
    <property type="entry name" value="TPR_rpt"/>
</dbReference>
<dbReference type="InterPro" id="IPR051685">
    <property type="entry name" value="Ycf3/AcsC/BcsC/TPR_MFPF"/>
</dbReference>
<sequence length="425" mass="49153">MNKRNKLKKKAIKKSFLILIVLCISLLSIYSFIKSTKNKKIETSLNNIIKNNLKEAKNELNDLIEDSNKNHNLYIYRAYVEGELGQKEEAFKDIKSSLQLNSSNKLAYAVKTNLQLKYKDIEGAKESAEKGKDLKPKDAFENFVLGSLYGNTIDKDKAMKFYDNALSKEANYSMAYSGKGDVYFSLKEYNKALREYDRALQISRKNYKALSGKINSLIDIKKYEEAIKIGKQYLRNNDVKDIDVLYSLISAYDAKKDYNGLLNFSDELLKKDSNNYEGYLCSGWAYYNLNNYEKAVQFFNKSIVINHKEASSHNMRGWCYSSLKDYNKAKEDFEEALKLNNSYTDAYRGLAWVYNNQGKQDKSIDICNKVLKFDKDNANIYACLGWNYLEKKDNKKAKEYFNKAISINHNDIDAQNGIKLLLSLY</sequence>
<evidence type="ECO:0000313" key="5">
    <source>
        <dbReference type="EMBL" id="MDQ0480894.1"/>
    </source>
</evidence>
<evidence type="ECO:0000256" key="2">
    <source>
        <dbReference type="ARBA" id="ARBA00022803"/>
    </source>
</evidence>
<feature type="coiled-coil region" evidence="4">
    <location>
        <begin position="46"/>
        <end position="73"/>
    </location>
</feature>
<dbReference type="PROSITE" id="PS50293">
    <property type="entry name" value="TPR_REGION"/>
    <property type="match status" value="1"/>
</dbReference>
<dbReference type="PANTHER" id="PTHR44943">
    <property type="entry name" value="CELLULOSE SYNTHASE OPERON PROTEIN C"/>
    <property type="match status" value="1"/>
</dbReference>
<accession>A0ABU0JXR1</accession>
<feature type="repeat" description="TPR" evidence="3">
    <location>
        <begin position="378"/>
        <end position="411"/>
    </location>
</feature>
<dbReference type="InterPro" id="IPR011990">
    <property type="entry name" value="TPR-like_helical_dom_sf"/>
</dbReference>
<evidence type="ECO:0000256" key="3">
    <source>
        <dbReference type="PROSITE-ProRule" id="PRU00339"/>
    </source>
</evidence>
<dbReference type="SMART" id="SM00028">
    <property type="entry name" value="TPR"/>
    <property type="match status" value="8"/>
</dbReference>
<dbReference type="InterPro" id="IPR013105">
    <property type="entry name" value="TPR_2"/>
</dbReference>
<reference evidence="5 6" key="1">
    <citation type="submission" date="2023-07" db="EMBL/GenBank/DDBJ databases">
        <title>Genomic Encyclopedia of Type Strains, Phase IV (KMG-IV): sequencing the most valuable type-strain genomes for metagenomic binning, comparative biology and taxonomic classification.</title>
        <authorList>
            <person name="Goeker M."/>
        </authorList>
    </citation>
    <scope>NUCLEOTIDE SEQUENCE [LARGE SCALE GENOMIC DNA]</scope>
    <source>
        <strain evidence="5 6">DSM 1400</strain>
    </source>
</reference>
<gene>
    <name evidence="5" type="ORF">QOZ93_002644</name>
</gene>
<comment type="caution">
    <text evidence="5">The sequence shown here is derived from an EMBL/GenBank/DDBJ whole genome shotgun (WGS) entry which is preliminary data.</text>
</comment>
<dbReference type="Pfam" id="PF13181">
    <property type="entry name" value="TPR_8"/>
    <property type="match status" value="2"/>
</dbReference>
<dbReference type="Pfam" id="PF07719">
    <property type="entry name" value="TPR_2"/>
    <property type="match status" value="2"/>
</dbReference>
<keyword evidence="4" id="KW-0175">Coiled coil</keyword>
<dbReference type="PANTHER" id="PTHR44943:SF8">
    <property type="entry name" value="TPR REPEAT-CONTAINING PROTEIN MJ0263"/>
    <property type="match status" value="1"/>
</dbReference>
<dbReference type="RefSeq" id="WP_307357168.1">
    <property type="nucleotide sequence ID" value="NZ_BAAACJ010000028.1"/>
</dbReference>
<name>A0ABU0JXR1_HATLI</name>
<keyword evidence="6" id="KW-1185">Reference proteome</keyword>
<feature type="repeat" description="TPR" evidence="3">
    <location>
        <begin position="344"/>
        <end position="377"/>
    </location>
</feature>
<dbReference type="PROSITE" id="PS50005">
    <property type="entry name" value="TPR"/>
    <property type="match status" value="5"/>
</dbReference>
<feature type="repeat" description="TPR" evidence="3">
    <location>
        <begin position="173"/>
        <end position="206"/>
    </location>
</feature>
<evidence type="ECO:0000256" key="1">
    <source>
        <dbReference type="ARBA" id="ARBA00022737"/>
    </source>
</evidence>
<evidence type="ECO:0000313" key="6">
    <source>
        <dbReference type="Proteomes" id="UP001224418"/>
    </source>
</evidence>
<dbReference type="Proteomes" id="UP001224418">
    <property type="component" value="Unassembled WGS sequence"/>
</dbReference>
<protein>
    <submittedName>
        <fullName evidence="5">Tetratricopeptide (TPR) repeat protein</fullName>
    </submittedName>
</protein>
<proteinExistence type="predicted"/>
<feature type="repeat" description="TPR" evidence="3">
    <location>
        <begin position="276"/>
        <end position="309"/>
    </location>
</feature>